<dbReference type="EMBL" id="FQZU01000036">
    <property type="protein sequence ID" value="SHK87081.1"/>
    <property type="molecule type" value="Genomic_DNA"/>
</dbReference>
<evidence type="ECO:0000313" key="4">
    <source>
        <dbReference type="Proteomes" id="UP000183994"/>
    </source>
</evidence>
<organism evidence="3 4">
    <name type="scientific">Desulfatibacillum alkenivorans DSM 16219</name>
    <dbReference type="NCBI Taxonomy" id="1121393"/>
    <lineage>
        <taxon>Bacteria</taxon>
        <taxon>Pseudomonadati</taxon>
        <taxon>Thermodesulfobacteriota</taxon>
        <taxon>Desulfobacteria</taxon>
        <taxon>Desulfobacterales</taxon>
        <taxon>Desulfatibacillaceae</taxon>
        <taxon>Desulfatibacillum</taxon>
    </lineage>
</organism>
<dbReference type="SUPFAM" id="SSF49265">
    <property type="entry name" value="Fibronectin type III"/>
    <property type="match status" value="1"/>
</dbReference>
<dbReference type="InterPro" id="IPR013783">
    <property type="entry name" value="Ig-like_fold"/>
</dbReference>
<feature type="domain" description="Fibronectin type-III" evidence="2">
    <location>
        <begin position="661"/>
        <end position="736"/>
    </location>
</feature>
<feature type="signal peptide" evidence="1">
    <location>
        <begin position="1"/>
        <end position="27"/>
    </location>
</feature>
<dbReference type="SMART" id="SM00060">
    <property type="entry name" value="FN3"/>
    <property type="match status" value="2"/>
</dbReference>
<gene>
    <name evidence="3" type="ORF">SAMN02745216_04227</name>
</gene>
<dbReference type="InterPro" id="IPR036116">
    <property type="entry name" value="FN3_sf"/>
</dbReference>
<reference evidence="4" key="1">
    <citation type="submission" date="2016-11" db="EMBL/GenBank/DDBJ databases">
        <authorList>
            <person name="Varghese N."/>
            <person name="Submissions S."/>
        </authorList>
    </citation>
    <scope>NUCLEOTIDE SEQUENCE [LARGE SCALE GENOMIC DNA]</scope>
    <source>
        <strain evidence="4">DSM 16219</strain>
    </source>
</reference>
<feature type="domain" description="Fibronectin type-III" evidence="2">
    <location>
        <begin position="559"/>
        <end position="648"/>
    </location>
</feature>
<dbReference type="InterPro" id="IPR003961">
    <property type="entry name" value="FN3_dom"/>
</dbReference>
<dbReference type="Proteomes" id="UP000183994">
    <property type="component" value="Unassembled WGS sequence"/>
</dbReference>
<evidence type="ECO:0000313" key="3">
    <source>
        <dbReference type="EMBL" id="SHK87081.1"/>
    </source>
</evidence>
<dbReference type="Pfam" id="PF03415">
    <property type="entry name" value="Peptidase_C11"/>
    <property type="match status" value="2"/>
</dbReference>
<proteinExistence type="predicted"/>
<feature type="chain" id="PRO_5012839105" description="Fibronectin type-III domain-containing protein" evidence="1">
    <location>
        <begin position="28"/>
        <end position="807"/>
    </location>
</feature>
<keyword evidence="1" id="KW-0732">Signal</keyword>
<evidence type="ECO:0000259" key="2">
    <source>
        <dbReference type="SMART" id="SM00060"/>
    </source>
</evidence>
<protein>
    <recommendedName>
        <fullName evidence="2">Fibronectin type-III domain-containing protein</fullName>
    </recommendedName>
</protein>
<dbReference type="Gene3D" id="3.40.50.11970">
    <property type="match status" value="1"/>
</dbReference>
<evidence type="ECO:0000256" key="1">
    <source>
        <dbReference type="SAM" id="SignalP"/>
    </source>
</evidence>
<dbReference type="InterPro" id="IPR005077">
    <property type="entry name" value="Peptidase_C11"/>
</dbReference>
<dbReference type="Gene3D" id="2.60.40.10">
    <property type="entry name" value="Immunoglobulins"/>
    <property type="match status" value="1"/>
</dbReference>
<keyword evidence="4" id="KW-1185">Reference proteome</keyword>
<dbReference type="PANTHER" id="PTHR37835:SF1">
    <property type="entry name" value="ALPHA-CLOSTRIPAIN"/>
    <property type="match status" value="1"/>
</dbReference>
<dbReference type="PANTHER" id="PTHR37835">
    <property type="entry name" value="ALPHA-CLOSTRIPAIN"/>
    <property type="match status" value="1"/>
</dbReference>
<dbReference type="OrthoDB" id="5396053at2"/>
<dbReference type="STRING" id="1121393.SAMN02745216_04227"/>
<name>A0A1M6VZZ9_9BACT</name>
<dbReference type="AlphaFoldDB" id="A0A1M6VZZ9"/>
<sequence length="807" mass="88082">MLKYCFARFPLIAILTFFLGFPLSAWADQAQFSGLYFTAKQSNLGMPVLLKAQLVDSSGDPIPEAAIYFDIYHDGAWHIINEDDGGYITDSTGAASAYFYVDPTLSAGDYQIRARFDGNTKSESTVLEQTLEANEAGITFALYLNGDNNLESYAITDFYNELYPHGLNEYVNFIVLFDRRPGYSAAQGNWTETRMFIITPEAVAAGTYPYQDWGEQNMGDQSTLQNFVETAFTDFPADNSVLVIWDHGSGWQGETKSAVLEETDETITGTEVELPLPPQVAARLASKKSATMETDAEEETVVKGISYDDTSYGDRLSLPEVSGAIEGSGHTVDVVAMDACLMGMVEVAYELKNAANFFVASADTVAVYGFDYDDIGGRLTAANTPDGRSIASALVTSYANYYGNDNYHATLSAWDLTLSEPLFSALENFSAVLSAKLDQIPFAERSALKSATQDMIDEEEYLDLGSLAYHAQREISNSQVVNAAAVLQTQLQGSACVNYFIHSGIYSSYRYSDTRGMRGLTIYWPSLTAWDSTYTDPDVLAFTDLSWNQTVRLLLDYIPPSADNNTVLWVAAPQAVDDVSISMESFSAVDQRDNTVYYQFTFTQSPTGGSGGSDSSNRYESTIYTDDGLEPNHQYCYTVYAHDGAGNETGATDEACAVTLAQTPAAISLTRKNCDQVLAAWDPGDNPDGTEYYCENITTGNASGWITDAEWVSGDLPITATYSFRVKARNLEEVETEWVSLGDFELGPCAGDINADGGINIADAILCLQIAVGLEPAGVDKSKSIDAELQVGLDEALYILQINSEHR</sequence>
<accession>A0A1M6VZZ9</accession>